<dbReference type="KEGG" id="dla:I6G47_22270"/>
<reference evidence="1 2" key="1">
    <citation type="submission" date="2020-12" db="EMBL/GenBank/DDBJ databases">
        <title>FDA dAtabase for Regulatory Grade micrObial Sequences (FDA-ARGOS): Supporting development and validation of Infectious Disease Dx tests.</title>
        <authorList>
            <person name="Sproer C."/>
            <person name="Gronow S."/>
            <person name="Severitt S."/>
            <person name="Schroder I."/>
            <person name="Tallon L."/>
            <person name="Sadzewicz L."/>
            <person name="Zhao X."/>
            <person name="Boylan J."/>
            <person name="Ott S."/>
            <person name="Bowen H."/>
            <person name="Vavikolanu K."/>
            <person name="Mehta A."/>
            <person name="Aluvathingal J."/>
            <person name="Nadendla S."/>
            <person name="Lowell S."/>
            <person name="Myers T."/>
            <person name="Yan Y."/>
            <person name="Sichtig H."/>
        </authorList>
    </citation>
    <scope>NUCLEOTIDE SEQUENCE [LARGE SCALE GENOMIC DNA]</scope>
    <source>
        <strain evidence="1 2">FDAARGOS_890</strain>
    </source>
</reference>
<organism evidence="1 2">
    <name type="scientific">Delftia lacustris</name>
    <dbReference type="NCBI Taxonomy" id="558537"/>
    <lineage>
        <taxon>Bacteria</taxon>
        <taxon>Pseudomonadati</taxon>
        <taxon>Pseudomonadota</taxon>
        <taxon>Betaproteobacteria</taxon>
        <taxon>Burkholderiales</taxon>
        <taxon>Comamonadaceae</taxon>
        <taxon>Delftia</taxon>
    </lineage>
</organism>
<protein>
    <submittedName>
        <fullName evidence="1">Uncharacterized protein</fullName>
    </submittedName>
</protein>
<keyword evidence="2" id="KW-1185">Reference proteome</keyword>
<evidence type="ECO:0000313" key="2">
    <source>
        <dbReference type="Proteomes" id="UP000595064"/>
    </source>
</evidence>
<proteinExistence type="predicted"/>
<evidence type="ECO:0000313" key="1">
    <source>
        <dbReference type="EMBL" id="QPS79723.1"/>
    </source>
</evidence>
<dbReference type="RefSeq" id="WP_126311565.1">
    <property type="nucleotide sequence ID" value="NZ_AP025556.1"/>
</dbReference>
<dbReference type="AlphaFoldDB" id="A0A7T2YPI3"/>
<dbReference type="Proteomes" id="UP000595064">
    <property type="component" value="Chromosome"/>
</dbReference>
<name>A0A7T2YPI3_9BURK</name>
<dbReference type="EMBL" id="CP065748">
    <property type="protein sequence ID" value="QPS79723.1"/>
    <property type="molecule type" value="Genomic_DNA"/>
</dbReference>
<dbReference type="GeneID" id="94689415"/>
<accession>A0A7T2YPI3</accession>
<gene>
    <name evidence="1" type="ORF">I6G47_22270</name>
</gene>
<sequence>MTGAFIAELPSIEKTSFSKGTRLLHRANFEKRALVQSAREGSSSLGGEAALAEAGGAPAGDSILGSGHEFVSKRMAKTMHSMH</sequence>